<evidence type="ECO:0000313" key="2">
    <source>
        <dbReference type="Proteomes" id="UP001314200"/>
    </source>
</evidence>
<dbReference type="Proteomes" id="UP001314200">
    <property type="component" value="Unassembled WGS sequence"/>
</dbReference>
<gene>
    <name evidence="1" type="ORF">R82641_BJNNKPBH_00518</name>
</gene>
<reference evidence="1 2" key="1">
    <citation type="submission" date="2023-10" db="EMBL/GenBank/DDBJ databases">
        <authorList>
            <person name="Botero Cardona J."/>
        </authorList>
    </citation>
    <scope>NUCLEOTIDE SEQUENCE [LARGE SCALE GENOMIC DNA]</scope>
    <source>
        <strain evidence="1 2">R-82641</strain>
    </source>
</reference>
<evidence type="ECO:0000313" key="1">
    <source>
        <dbReference type="EMBL" id="CAK1235736.1"/>
    </source>
</evidence>
<comment type="caution">
    <text evidence="1">The sequence shown here is derived from an EMBL/GenBank/DDBJ whole genome shotgun (WGS) entry which is preliminary data.</text>
</comment>
<dbReference type="EMBL" id="CAUZLY010000004">
    <property type="protein sequence ID" value="CAK1235736.1"/>
    <property type="molecule type" value="Genomic_DNA"/>
</dbReference>
<organism evidence="1 2">
    <name type="scientific">Fructobacillus cardui</name>
    <dbReference type="NCBI Taxonomy" id="2893170"/>
    <lineage>
        <taxon>Bacteria</taxon>
        <taxon>Bacillati</taxon>
        <taxon>Bacillota</taxon>
        <taxon>Bacilli</taxon>
        <taxon>Lactobacillales</taxon>
        <taxon>Lactobacillaceae</taxon>
        <taxon>Fructobacillus</taxon>
    </lineage>
</organism>
<keyword evidence="2" id="KW-1185">Reference proteome</keyword>
<name>A0ABM9MRY7_9LACO</name>
<proteinExistence type="predicted"/>
<accession>A0ABM9MRY7</accession>
<sequence>MFDMVKGLYPQYVDKTFVQSCVKYEYITTDEYKELTNEDYAE</sequence>
<evidence type="ECO:0008006" key="3">
    <source>
        <dbReference type="Google" id="ProtNLM"/>
    </source>
</evidence>
<protein>
    <recommendedName>
        <fullName evidence="3">XkdX family protein</fullName>
    </recommendedName>
</protein>